<dbReference type="CDD" id="cd07067">
    <property type="entry name" value="HP_PGM_like"/>
    <property type="match status" value="1"/>
</dbReference>
<evidence type="ECO:0008006" key="3">
    <source>
        <dbReference type="Google" id="ProtNLM"/>
    </source>
</evidence>
<protein>
    <recommendedName>
        <fullName evidence="3">Phosphoglycerate mutase</fullName>
    </recommendedName>
</protein>
<dbReference type="InterPro" id="IPR013078">
    <property type="entry name" value="His_Pase_superF_clade-1"/>
</dbReference>
<gene>
    <name evidence="1" type="ORF">NLI96_g3396</name>
</gene>
<sequence>MSLSFSAVSGFFTQDEHLVDPIFLGPLPLGFGLLDTRESRWAEFRAKIDQLNANAPEGTSFKVFFLGRHGQGFHNVAESKFGTKAWDEHWSKLNGEGDLVWGPDPLLTPYGESQALEARAAWETEISAGIPTPQKFYSSPHKRALDTWTLTFAGEQGSILGANENPAVLILENCREEYGEHTCDLRSSLSSLRSIYPAPTYTFEEGFAENDPLWKPDERETKAHIASRAIAVLNRIFSEPDTYISITSHGGFINGFLSAIGRSYYALPTGGVIPVVVKGTIVSNAVEHNTSPAPPPSEY</sequence>
<keyword evidence="2" id="KW-1185">Reference proteome</keyword>
<dbReference type="Gene3D" id="3.40.50.1240">
    <property type="entry name" value="Phosphoglycerate mutase-like"/>
    <property type="match status" value="1"/>
</dbReference>
<dbReference type="PANTHER" id="PTHR48100:SF1">
    <property type="entry name" value="HISTIDINE PHOSPHATASE FAMILY PROTEIN-RELATED"/>
    <property type="match status" value="1"/>
</dbReference>
<dbReference type="GO" id="GO:0005737">
    <property type="term" value="C:cytoplasm"/>
    <property type="evidence" value="ECO:0007669"/>
    <property type="project" value="TreeGrafter"/>
</dbReference>
<evidence type="ECO:0000313" key="1">
    <source>
        <dbReference type="EMBL" id="KAJ3487639.1"/>
    </source>
</evidence>
<reference evidence="1" key="1">
    <citation type="submission" date="2022-07" db="EMBL/GenBank/DDBJ databases">
        <title>Genome Sequence of Physisporinus lineatus.</title>
        <authorList>
            <person name="Buettner E."/>
        </authorList>
    </citation>
    <scope>NUCLEOTIDE SEQUENCE</scope>
    <source>
        <strain evidence="1">VT162</strain>
    </source>
</reference>
<dbReference type="InterPro" id="IPR050275">
    <property type="entry name" value="PGM_Phosphatase"/>
</dbReference>
<evidence type="ECO:0000313" key="2">
    <source>
        <dbReference type="Proteomes" id="UP001212997"/>
    </source>
</evidence>
<dbReference type="Proteomes" id="UP001212997">
    <property type="component" value="Unassembled WGS sequence"/>
</dbReference>
<dbReference type="Pfam" id="PF00300">
    <property type="entry name" value="His_Phos_1"/>
    <property type="match status" value="1"/>
</dbReference>
<dbReference type="PANTHER" id="PTHR48100">
    <property type="entry name" value="BROAD-SPECIFICITY PHOSPHATASE YOR283W-RELATED"/>
    <property type="match status" value="1"/>
</dbReference>
<name>A0AAD5V8A1_9APHY</name>
<dbReference type="AlphaFoldDB" id="A0AAD5V8A1"/>
<proteinExistence type="predicted"/>
<comment type="caution">
    <text evidence="1">The sequence shown here is derived from an EMBL/GenBank/DDBJ whole genome shotgun (WGS) entry which is preliminary data.</text>
</comment>
<accession>A0AAD5V8A1</accession>
<organism evidence="1 2">
    <name type="scientific">Meripilus lineatus</name>
    <dbReference type="NCBI Taxonomy" id="2056292"/>
    <lineage>
        <taxon>Eukaryota</taxon>
        <taxon>Fungi</taxon>
        <taxon>Dikarya</taxon>
        <taxon>Basidiomycota</taxon>
        <taxon>Agaricomycotina</taxon>
        <taxon>Agaricomycetes</taxon>
        <taxon>Polyporales</taxon>
        <taxon>Meripilaceae</taxon>
        <taxon>Meripilus</taxon>
    </lineage>
</organism>
<dbReference type="SUPFAM" id="SSF53254">
    <property type="entry name" value="Phosphoglycerate mutase-like"/>
    <property type="match status" value="1"/>
</dbReference>
<dbReference type="InterPro" id="IPR029033">
    <property type="entry name" value="His_PPase_superfam"/>
</dbReference>
<dbReference type="GO" id="GO:0016791">
    <property type="term" value="F:phosphatase activity"/>
    <property type="evidence" value="ECO:0007669"/>
    <property type="project" value="TreeGrafter"/>
</dbReference>
<dbReference type="EMBL" id="JANAWD010000086">
    <property type="protein sequence ID" value="KAJ3487639.1"/>
    <property type="molecule type" value="Genomic_DNA"/>
</dbReference>